<dbReference type="GO" id="GO:0009366">
    <property type="term" value="C:enterobactin synthetase complex"/>
    <property type="evidence" value="ECO:0007669"/>
    <property type="project" value="InterPro"/>
</dbReference>
<dbReference type="InterPro" id="IPR003542">
    <property type="entry name" value="Enbac_synth_compD-like"/>
</dbReference>
<feature type="binding site" evidence="2">
    <location>
        <position position="113"/>
    </location>
    <ligand>
        <name>CoA</name>
        <dbReference type="ChEBI" id="CHEBI:57287"/>
    </ligand>
</feature>
<dbReference type="InterPro" id="IPR008278">
    <property type="entry name" value="4-PPantetheinyl_Trfase_dom"/>
</dbReference>
<name>A0A3G6JCC6_9CORY</name>
<protein>
    <submittedName>
        <fullName evidence="6">4'-phosphopantetheinyl transferase Npt</fullName>
        <ecNumber evidence="6">2.7.8.7</ecNumber>
    </submittedName>
</protein>
<organism evidence="6 7">
    <name type="scientific">Corynebacterium choanae</name>
    <dbReference type="NCBI Taxonomy" id="1862358"/>
    <lineage>
        <taxon>Bacteria</taxon>
        <taxon>Bacillati</taxon>
        <taxon>Actinomycetota</taxon>
        <taxon>Actinomycetes</taxon>
        <taxon>Mycobacteriales</taxon>
        <taxon>Corynebacteriaceae</taxon>
        <taxon>Corynebacterium</taxon>
    </lineage>
</organism>
<evidence type="ECO:0000256" key="1">
    <source>
        <dbReference type="ARBA" id="ARBA00022679"/>
    </source>
</evidence>
<feature type="binding site" evidence="3">
    <location>
        <position position="113"/>
    </location>
    <ligand>
        <name>Mg(2+)</name>
        <dbReference type="ChEBI" id="CHEBI:18420"/>
    </ligand>
</feature>
<feature type="domain" description="4'-phosphopantetheinyl transferase" evidence="4">
    <location>
        <begin position="109"/>
        <end position="193"/>
    </location>
</feature>
<feature type="binding site" evidence="2">
    <location>
        <position position="54"/>
    </location>
    <ligand>
        <name>CoA</name>
        <dbReference type="ChEBI" id="CHEBI:57287"/>
    </ligand>
</feature>
<feature type="binding site" evidence="2">
    <location>
        <begin position="91"/>
        <end position="92"/>
    </location>
    <ligand>
        <name>CoA</name>
        <dbReference type="ChEBI" id="CHEBI:57287"/>
    </ligand>
</feature>
<dbReference type="GO" id="GO:0008897">
    <property type="term" value="F:holo-[acyl-carrier-protein] synthase activity"/>
    <property type="evidence" value="ECO:0007669"/>
    <property type="project" value="UniProtKB-EC"/>
</dbReference>
<dbReference type="Proteomes" id="UP000269019">
    <property type="component" value="Chromosome"/>
</dbReference>
<dbReference type="EMBL" id="CP033896">
    <property type="protein sequence ID" value="AZA13814.1"/>
    <property type="molecule type" value="Genomic_DNA"/>
</dbReference>
<dbReference type="GO" id="GO:0005886">
    <property type="term" value="C:plasma membrane"/>
    <property type="evidence" value="ECO:0007669"/>
    <property type="project" value="TreeGrafter"/>
</dbReference>
<dbReference type="OrthoDB" id="8210607at2"/>
<evidence type="ECO:0000259" key="5">
    <source>
        <dbReference type="Pfam" id="PF17837"/>
    </source>
</evidence>
<dbReference type="KEGG" id="ccho:CCHOA_07110"/>
<dbReference type="Gene3D" id="3.90.470.20">
    <property type="entry name" value="4'-phosphopantetheinyl transferase domain"/>
    <property type="match status" value="1"/>
</dbReference>
<dbReference type="PANTHER" id="PTHR38096">
    <property type="entry name" value="ENTEROBACTIN SYNTHASE COMPONENT D"/>
    <property type="match status" value="1"/>
</dbReference>
<evidence type="ECO:0000256" key="2">
    <source>
        <dbReference type="PIRSR" id="PIRSR603542-1"/>
    </source>
</evidence>
<evidence type="ECO:0000313" key="7">
    <source>
        <dbReference type="Proteomes" id="UP000269019"/>
    </source>
</evidence>
<feature type="binding site" evidence="2">
    <location>
        <position position="161"/>
    </location>
    <ligand>
        <name>CoA</name>
        <dbReference type="ChEBI" id="CHEBI:57287"/>
    </ligand>
</feature>
<dbReference type="GO" id="GO:0000287">
    <property type="term" value="F:magnesium ion binding"/>
    <property type="evidence" value="ECO:0007669"/>
    <property type="project" value="InterPro"/>
</dbReference>
<keyword evidence="3" id="KW-0460">Magnesium</keyword>
<accession>A0A3G6JCC6</accession>
<evidence type="ECO:0000313" key="6">
    <source>
        <dbReference type="EMBL" id="AZA13814.1"/>
    </source>
</evidence>
<dbReference type="RefSeq" id="WP_123928394.1">
    <property type="nucleotide sequence ID" value="NZ_CP033896.1"/>
</dbReference>
<dbReference type="InterPro" id="IPR037143">
    <property type="entry name" value="4-PPantetheinyl_Trfase_dom_sf"/>
</dbReference>
<feature type="binding site" evidence="2">
    <location>
        <position position="157"/>
    </location>
    <ligand>
        <name>CoA</name>
        <dbReference type="ChEBI" id="CHEBI:57287"/>
    </ligand>
</feature>
<dbReference type="EC" id="2.7.8.7" evidence="6"/>
<dbReference type="SUPFAM" id="SSF56214">
    <property type="entry name" value="4'-phosphopantetheinyl transferase"/>
    <property type="match status" value="1"/>
</dbReference>
<dbReference type="PANTHER" id="PTHR38096:SF1">
    <property type="entry name" value="ENTEROBACTIN SYNTHASE COMPONENT D"/>
    <property type="match status" value="1"/>
</dbReference>
<keyword evidence="1 6" id="KW-0808">Transferase</keyword>
<dbReference type="PRINTS" id="PR01399">
    <property type="entry name" value="ENTSNTHTASED"/>
</dbReference>
<dbReference type="AlphaFoldDB" id="A0A3G6JCC6"/>
<dbReference type="GO" id="GO:0009239">
    <property type="term" value="P:enterobactin biosynthetic process"/>
    <property type="evidence" value="ECO:0007669"/>
    <property type="project" value="InterPro"/>
</dbReference>
<keyword evidence="3" id="KW-0479">Metal-binding</keyword>
<evidence type="ECO:0000256" key="3">
    <source>
        <dbReference type="PIRSR" id="PIRSR603542-2"/>
    </source>
</evidence>
<sequence>MTFYQLFPSSARIKWILRVGDLQSLEHLPSLYPTEARCVRDAVDVRKSQFADARWCAHQALRELGISSPAPIEQGEKGMPMFPAGVTGSITHSAGLRAAVVAPQRTIASLGIDVEPARCFSDSILQHIASDSEQQQVWELQRAGLLYADRIVFSAKEAAFKAWYPIALRYLDFQEVQIDVRMNGTFVAYPLLQDAPVPFIEGKWGVAHGFIMSSAMIPTNMLAS</sequence>
<dbReference type="Pfam" id="PF01648">
    <property type="entry name" value="ACPS"/>
    <property type="match status" value="1"/>
</dbReference>
<reference evidence="6 7" key="1">
    <citation type="submission" date="2018-11" db="EMBL/GenBank/DDBJ databases">
        <authorList>
            <person name="Kleinhagauer T."/>
            <person name="Glaeser S.P."/>
            <person name="Spergser J."/>
            <person name="Ruckert C."/>
            <person name="Kaempfer P."/>
            <person name="Busse H.-J."/>
        </authorList>
    </citation>
    <scope>NUCLEOTIDE SEQUENCE [LARGE SCALE GENOMIC DNA]</scope>
    <source>
        <strain evidence="6 7">200CH</strain>
    </source>
</reference>
<dbReference type="Pfam" id="PF17837">
    <property type="entry name" value="4PPT_N"/>
    <property type="match status" value="1"/>
</dbReference>
<feature type="domain" description="4'-phosphopantetheinyl transferase N-terminal" evidence="5">
    <location>
        <begin position="35"/>
        <end position="102"/>
    </location>
</feature>
<dbReference type="InterPro" id="IPR041354">
    <property type="entry name" value="4PPT_N"/>
</dbReference>
<gene>
    <name evidence="6" type="primary">npt</name>
    <name evidence="6" type="ORF">CCHOA_07110</name>
</gene>
<proteinExistence type="predicted"/>
<feature type="binding site" evidence="3">
    <location>
        <position position="115"/>
    </location>
    <ligand>
        <name>Mg(2+)</name>
        <dbReference type="ChEBI" id="CHEBI:18420"/>
    </ligand>
</feature>
<comment type="cofactor">
    <cofactor evidence="3">
        <name>Mg(2+)</name>
        <dbReference type="ChEBI" id="CHEBI:18420"/>
    </cofactor>
</comment>
<evidence type="ECO:0000259" key="4">
    <source>
        <dbReference type="Pfam" id="PF01648"/>
    </source>
</evidence>
<feature type="binding site" evidence="2">
    <location>
        <position position="171"/>
    </location>
    <ligand>
        <name>CoA</name>
        <dbReference type="ChEBI" id="CHEBI:57287"/>
    </ligand>
</feature>
<keyword evidence="7" id="KW-1185">Reference proteome</keyword>
<feature type="binding site" evidence="2">
    <location>
        <position position="46"/>
    </location>
    <ligand>
        <name>CoA</name>
        <dbReference type="ChEBI" id="CHEBI:57287"/>
    </ligand>
</feature>